<sequence>MNCKELRALTGLSQKKFGDLYSIPLRTIQNWEQGTNEAPEYVLLLLERAVREDFKTE</sequence>
<dbReference type="Pfam" id="PF01381">
    <property type="entry name" value="HTH_3"/>
    <property type="match status" value="1"/>
</dbReference>
<protein>
    <submittedName>
        <fullName evidence="2">Helix-turn-helix domain-containing protein</fullName>
    </submittedName>
</protein>
<comment type="caution">
    <text evidence="2">The sequence shown here is derived from an EMBL/GenBank/DDBJ whole genome shotgun (WGS) entry which is preliminary data.</text>
</comment>
<evidence type="ECO:0000259" key="1">
    <source>
        <dbReference type="Pfam" id="PF01381"/>
    </source>
</evidence>
<feature type="domain" description="HTH cro/C1-type" evidence="1">
    <location>
        <begin position="4"/>
        <end position="49"/>
    </location>
</feature>
<dbReference type="AlphaFoldDB" id="A0A938ZCT1"/>
<reference evidence="2" key="1">
    <citation type="submission" date="2021-02" db="EMBL/GenBank/DDBJ databases">
        <title>Metagenome-assembled genomes from human diarrheal sample B26.</title>
        <authorList>
            <person name="Ateba T.P."/>
            <person name="Alayande K.A."/>
            <person name="Mwanza M."/>
        </authorList>
    </citation>
    <scope>NUCLEOTIDE SEQUENCE</scope>
    <source>
        <strain evidence="2">06WH</strain>
    </source>
</reference>
<dbReference type="EMBL" id="JAFHBD010000063">
    <property type="protein sequence ID" value="MBN2954466.1"/>
    <property type="molecule type" value="Genomic_DNA"/>
</dbReference>
<accession>A0A938ZCT1</accession>
<evidence type="ECO:0000313" key="3">
    <source>
        <dbReference type="Proteomes" id="UP000737612"/>
    </source>
</evidence>
<dbReference type="CDD" id="cd00093">
    <property type="entry name" value="HTH_XRE"/>
    <property type="match status" value="1"/>
</dbReference>
<dbReference type="InterPro" id="IPR010982">
    <property type="entry name" value="Lambda_DNA-bd_dom_sf"/>
</dbReference>
<gene>
    <name evidence="2" type="ORF">JTJ23_12955</name>
</gene>
<proteinExistence type="predicted"/>
<dbReference type="Proteomes" id="UP000737612">
    <property type="component" value="Unassembled WGS sequence"/>
</dbReference>
<organism evidence="2 3">
    <name type="scientific">Fusicatenibacter saccharivorans</name>
    <dbReference type="NCBI Taxonomy" id="1150298"/>
    <lineage>
        <taxon>Bacteria</taxon>
        <taxon>Bacillati</taxon>
        <taxon>Bacillota</taxon>
        <taxon>Clostridia</taxon>
        <taxon>Lachnospirales</taxon>
        <taxon>Lachnospiraceae</taxon>
        <taxon>Fusicatenibacter</taxon>
    </lineage>
</organism>
<dbReference type="InterPro" id="IPR001387">
    <property type="entry name" value="Cro/C1-type_HTH"/>
</dbReference>
<name>A0A938ZCT1_9FIRM</name>
<evidence type="ECO:0000313" key="2">
    <source>
        <dbReference type="EMBL" id="MBN2954466.1"/>
    </source>
</evidence>
<dbReference type="SUPFAM" id="SSF47413">
    <property type="entry name" value="lambda repressor-like DNA-binding domains"/>
    <property type="match status" value="1"/>
</dbReference>
<dbReference type="GO" id="GO:0003677">
    <property type="term" value="F:DNA binding"/>
    <property type="evidence" value="ECO:0007669"/>
    <property type="project" value="InterPro"/>
</dbReference>
<dbReference type="Gene3D" id="1.10.260.40">
    <property type="entry name" value="lambda repressor-like DNA-binding domains"/>
    <property type="match status" value="1"/>
</dbReference>